<evidence type="ECO:0000259" key="2">
    <source>
        <dbReference type="Pfam" id="PF24756"/>
    </source>
</evidence>
<feature type="compositionally biased region" description="Low complexity" evidence="1">
    <location>
        <begin position="64"/>
        <end position="77"/>
    </location>
</feature>
<gene>
    <name evidence="3" type="ORF">U9M48_016160</name>
</gene>
<dbReference type="AlphaFoldDB" id="A0AAQ3WM98"/>
<dbReference type="EMBL" id="CP144747">
    <property type="protein sequence ID" value="WVZ67017.1"/>
    <property type="molecule type" value="Genomic_DNA"/>
</dbReference>
<dbReference type="PANTHER" id="PTHR46524">
    <property type="entry name" value="CW-TYPE ZINC FINGER"/>
    <property type="match status" value="1"/>
</dbReference>
<reference evidence="3 4" key="1">
    <citation type="submission" date="2024-02" db="EMBL/GenBank/DDBJ databases">
        <title>High-quality chromosome-scale genome assembly of Pensacola bahiagrass (Paspalum notatum Flugge var. saurae).</title>
        <authorList>
            <person name="Vega J.M."/>
            <person name="Podio M."/>
            <person name="Orjuela J."/>
            <person name="Siena L.A."/>
            <person name="Pessino S.C."/>
            <person name="Combes M.C."/>
            <person name="Mariac C."/>
            <person name="Albertini E."/>
            <person name="Pupilli F."/>
            <person name="Ortiz J.P.A."/>
            <person name="Leblanc O."/>
        </authorList>
    </citation>
    <scope>NUCLEOTIDE SEQUENCE [LARGE SCALE GENOMIC DNA]</scope>
    <source>
        <strain evidence="3">R1</strain>
        <tissue evidence="3">Leaf</tissue>
    </source>
</reference>
<dbReference type="Pfam" id="PF24756">
    <property type="entry name" value="THD_CWZF3-5-7"/>
    <property type="match status" value="1"/>
</dbReference>
<proteinExistence type="predicted"/>
<evidence type="ECO:0000313" key="4">
    <source>
        <dbReference type="Proteomes" id="UP001341281"/>
    </source>
</evidence>
<dbReference type="InterPro" id="IPR056406">
    <property type="entry name" value="THD_CWZF3/5/7"/>
</dbReference>
<evidence type="ECO:0000313" key="3">
    <source>
        <dbReference type="EMBL" id="WVZ67017.1"/>
    </source>
</evidence>
<dbReference type="InterPro" id="IPR055300">
    <property type="entry name" value="CWZF3/5/7"/>
</dbReference>
<feature type="region of interest" description="Disordered" evidence="1">
    <location>
        <begin position="54"/>
        <end position="82"/>
    </location>
</feature>
<keyword evidence="4" id="KW-1185">Reference proteome</keyword>
<sequence>MATPVIRHKVIVAELSNKLSSSDFLLRTFPIYHRQSSSSQKSALSVIVAELGESPSSSASDIDNLNNNGLSKGSSSKDANSPQVAGNHLLLAARNQQHLMRLLAYTNDVNGAFEATRKSQMAISSAAGNGVDDLSSVRTVLDFNFRSVNDLLRLVRVSMESISC</sequence>
<organism evidence="3 4">
    <name type="scientific">Paspalum notatum var. saurae</name>
    <dbReference type="NCBI Taxonomy" id="547442"/>
    <lineage>
        <taxon>Eukaryota</taxon>
        <taxon>Viridiplantae</taxon>
        <taxon>Streptophyta</taxon>
        <taxon>Embryophyta</taxon>
        <taxon>Tracheophyta</taxon>
        <taxon>Spermatophyta</taxon>
        <taxon>Magnoliopsida</taxon>
        <taxon>Liliopsida</taxon>
        <taxon>Poales</taxon>
        <taxon>Poaceae</taxon>
        <taxon>PACMAD clade</taxon>
        <taxon>Panicoideae</taxon>
        <taxon>Andropogonodae</taxon>
        <taxon>Paspaleae</taxon>
        <taxon>Paspalinae</taxon>
        <taxon>Paspalum</taxon>
    </lineage>
</organism>
<dbReference type="PANTHER" id="PTHR46524:SF19">
    <property type="entry name" value="CYSTEINE-TRYPTOPHAN DOMAIN-CONTAINING ZINC FINGER PROTEIN 7"/>
    <property type="match status" value="1"/>
</dbReference>
<dbReference type="Proteomes" id="UP001341281">
    <property type="component" value="Chromosome 03"/>
</dbReference>
<evidence type="ECO:0000256" key="1">
    <source>
        <dbReference type="SAM" id="MobiDB-lite"/>
    </source>
</evidence>
<feature type="domain" description="CWZF3/5/7 THD" evidence="2">
    <location>
        <begin position="32"/>
        <end position="164"/>
    </location>
</feature>
<protein>
    <recommendedName>
        <fullName evidence="2">CWZF3/5/7 THD domain-containing protein</fullName>
    </recommendedName>
</protein>
<accession>A0AAQ3WM98</accession>
<feature type="compositionally biased region" description="Polar residues" evidence="1">
    <location>
        <begin position="54"/>
        <end position="63"/>
    </location>
</feature>
<name>A0AAQ3WM98_PASNO</name>